<name>A0AAV3T3Y6_9EURY</name>
<dbReference type="EMBL" id="BAAADU010000002">
    <property type="protein sequence ID" value="GAA0657687.1"/>
    <property type="molecule type" value="Genomic_DNA"/>
</dbReference>
<evidence type="ECO:0000256" key="2">
    <source>
        <dbReference type="ARBA" id="ARBA00023163"/>
    </source>
</evidence>
<keyword evidence="1" id="KW-0805">Transcription regulation</keyword>
<comment type="caution">
    <text evidence="5">The sequence shown here is derived from an EMBL/GenBank/DDBJ whole genome shotgun (WGS) entry which is preliminary data.</text>
</comment>
<dbReference type="SUPFAM" id="SSF88659">
    <property type="entry name" value="Sigma3 and sigma4 domains of RNA polymerase sigma factors"/>
    <property type="match status" value="1"/>
</dbReference>
<proteinExistence type="predicted"/>
<evidence type="ECO:0000313" key="5">
    <source>
        <dbReference type="EMBL" id="GAA0657687.1"/>
    </source>
</evidence>
<dbReference type="PANTHER" id="PTHR34236">
    <property type="entry name" value="DIMETHYL SULFOXIDE REDUCTASE TRANSCRIPTIONAL ACTIVATOR"/>
    <property type="match status" value="1"/>
</dbReference>
<dbReference type="RefSeq" id="WP_227259672.1">
    <property type="nucleotide sequence ID" value="NZ_BAAADU010000002.1"/>
</dbReference>
<dbReference type="Proteomes" id="UP001500194">
    <property type="component" value="Unassembled WGS sequence"/>
</dbReference>
<feature type="domain" description="HTH bat-type" evidence="3">
    <location>
        <begin position="163"/>
        <end position="214"/>
    </location>
</feature>
<protein>
    <submittedName>
        <fullName evidence="5">Helix-turn-helix domain-containing protein</fullName>
    </submittedName>
</protein>
<evidence type="ECO:0000259" key="4">
    <source>
        <dbReference type="Pfam" id="PF15915"/>
    </source>
</evidence>
<sequence>MSLIAEFRLTGPDLVLHHARNAVPEIDVNVQHEVATDPQRPLIFFWATPGNDADAGALDDFDDALAGDDSVTNAVLLDDLDDRRLYRVQISADHDTVLYPTYVELGAALVGLYSAPSGWRVEMRFPDRDALADFREVCGNGGVTFSLRRLYEGVDSDDDPEGLTDAQREALSVALSLGYFGVPRDATLADVADELGVSTQAASERVRRAIAALAESAV</sequence>
<dbReference type="GeneID" id="68573080"/>
<organism evidence="5 6">
    <name type="scientific">Salarchaeum japonicum</name>
    <dbReference type="NCBI Taxonomy" id="555573"/>
    <lineage>
        <taxon>Archaea</taxon>
        <taxon>Methanobacteriati</taxon>
        <taxon>Methanobacteriota</taxon>
        <taxon>Stenosarchaea group</taxon>
        <taxon>Halobacteria</taxon>
        <taxon>Halobacteriales</taxon>
        <taxon>Halobacteriaceae</taxon>
    </lineage>
</organism>
<reference evidence="5 6" key="1">
    <citation type="journal article" date="2019" name="Int. J. Syst. Evol. Microbiol.">
        <title>The Global Catalogue of Microorganisms (GCM) 10K type strain sequencing project: providing services to taxonomists for standard genome sequencing and annotation.</title>
        <authorList>
            <consortium name="The Broad Institute Genomics Platform"/>
            <consortium name="The Broad Institute Genome Sequencing Center for Infectious Disease"/>
            <person name="Wu L."/>
            <person name="Ma J."/>
        </authorList>
    </citation>
    <scope>NUCLEOTIDE SEQUENCE [LARGE SCALE GENOMIC DNA]</scope>
    <source>
        <strain evidence="5 6">JCM 16327</strain>
    </source>
</reference>
<dbReference type="InterPro" id="IPR031803">
    <property type="entry name" value="BAT_GAF/HTH-assoc"/>
</dbReference>
<keyword evidence="6" id="KW-1185">Reference proteome</keyword>
<dbReference type="PANTHER" id="PTHR34236:SF1">
    <property type="entry name" value="DIMETHYL SULFOXIDE REDUCTASE TRANSCRIPTIONAL ACTIVATOR"/>
    <property type="match status" value="1"/>
</dbReference>
<dbReference type="Pfam" id="PF04967">
    <property type="entry name" value="HTH_10"/>
    <property type="match status" value="1"/>
</dbReference>
<dbReference type="AlphaFoldDB" id="A0AAV3T3Y6"/>
<gene>
    <name evidence="5" type="ORF">GCM10009019_22390</name>
</gene>
<accession>A0AAV3T3Y6</accession>
<keyword evidence="2" id="KW-0804">Transcription</keyword>
<evidence type="ECO:0000259" key="3">
    <source>
        <dbReference type="Pfam" id="PF04967"/>
    </source>
</evidence>
<dbReference type="InterPro" id="IPR013324">
    <property type="entry name" value="RNA_pol_sigma_r3/r4-like"/>
</dbReference>
<feature type="domain" description="Bacterioopsin transcriptional activator GAF and HTH associated" evidence="4">
    <location>
        <begin position="6"/>
        <end position="138"/>
    </location>
</feature>
<evidence type="ECO:0000313" key="6">
    <source>
        <dbReference type="Proteomes" id="UP001500194"/>
    </source>
</evidence>
<dbReference type="Pfam" id="PF15915">
    <property type="entry name" value="BAT"/>
    <property type="match status" value="1"/>
</dbReference>
<evidence type="ECO:0000256" key="1">
    <source>
        <dbReference type="ARBA" id="ARBA00023015"/>
    </source>
</evidence>
<dbReference type="InterPro" id="IPR007050">
    <property type="entry name" value="HTH_bacterioopsin"/>
</dbReference>